<evidence type="ECO:0000256" key="6">
    <source>
        <dbReference type="ARBA" id="ARBA00022822"/>
    </source>
</evidence>
<dbReference type="GO" id="GO:0000162">
    <property type="term" value="P:L-tryptophan biosynthetic process"/>
    <property type="evidence" value="ECO:0007669"/>
    <property type="project" value="UniProtKB-KW"/>
</dbReference>
<dbReference type="EMBL" id="CP091092">
    <property type="protein sequence ID" value="WFN37453.1"/>
    <property type="molecule type" value="Genomic_DNA"/>
</dbReference>
<keyword evidence="8" id="KW-0456">Lyase</keyword>
<keyword evidence="5" id="KW-0210">Decarboxylase</keyword>
<evidence type="ECO:0000256" key="4">
    <source>
        <dbReference type="ARBA" id="ARBA00022605"/>
    </source>
</evidence>
<accession>A0AAF0JU88</accession>
<proteinExistence type="predicted"/>
<protein>
    <recommendedName>
        <fullName evidence="3">indole-3-glycerol-phosphate synthase</fullName>
        <ecNumber evidence="3">4.1.1.48</ecNumber>
    </recommendedName>
</protein>
<dbReference type="Proteomes" id="UP001218895">
    <property type="component" value="Chromosome"/>
</dbReference>
<dbReference type="PANTHER" id="PTHR22854">
    <property type="entry name" value="TRYPTOPHAN BIOSYNTHESIS PROTEIN"/>
    <property type="match status" value="1"/>
</dbReference>
<evidence type="ECO:0000313" key="10">
    <source>
        <dbReference type="EMBL" id="WFN37453.1"/>
    </source>
</evidence>
<evidence type="ECO:0000256" key="5">
    <source>
        <dbReference type="ARBA" id="ARBA00022793"/>
    </source>
</evidence>
<evidence type="ECO:0000256" key="7">
    <source>
        <dbReference type="ARBA" id="ARBA00023141"/>
    </source>
</evidence>
<dbReference type="KEGG" id="manq:L1994_03440"/>
<dbReference type="CDD" id="cd00331">
    <property type="entry name" value="IGPS"/>
    <property type="match status" value="1"/>
</dbReference>
<dbReference type="Gene3D" id="3.20.20.70">
    <property type="entry name" value="Aldolase class I"/>
    <property type="match status" value="1"/>
</dbReference>
<dbReference type="PANTHER" id="PTHR22854:SF2">
    <property type="entry name" value="INDOLE-3-GLYCEROL-PHOSPHATE SYNTHASE"/>
    <property type="match status" value="1"/>
</dbReference>
<sequence length="255" mass="28032">MILAEICAKSHIRASAINPEIIVRAEDEKRHPLNIKEAFDNCSTDKNAVIAEIKYKTPSDKSINSQKKPNELAGIYEAGGACAISVLTEPFFFEGSVDYLMQVKESTKLPVLRKDFIVSKIQIYESYVCGADSVLLISKVLKENLKDFISLCQSFAIEPLVEVRSFSEAENALNSDAKIVGINNRNLVDMKIDLNKTKEISEILSDSGVLAVSESGIKTNADISALKKYCNGFLIGTALMKAKDPKEVLEGFVFA</sequence>
<evidence type="ECO:0000259" key="9">
    <source>
        <dbReference type="Pfam" id="PF00218"/>
    </source>
</evidence>
<dbReference type="InterPro" id="IPR013798">
    <property type="entry name" value="Indole-3-glycerol_P_synth_dom"/>
</dbReference>
<evidence type="ECO:0000256" key="1">
    <source>
        <dbReference type="ARBA" id="ARBA00001633"/>
    </source>
</evidence>
<keyword evidence="4" id="KW-0028">Amino-acid biosynthesis</keyword>
<reference evidence="10" key="1">
    <citation type="submission" date="2022-01" db="EMBL/GenBank/DDBJ databases">
        <title>Complete genome of Methanomicrobium antiquum DSM 21220.</title>
        <authorList>
            <person name="Chen S.-C."/>
            <person name="You Y.-T."/>
            <person name="Zhou Y.-Z."/>
            <person name="Lai M.-C."/>
        </authorList>
    </citation>
    <scope>NUCLEOTIDE SEQUENCE</scope>
    <source>
        <strain evidence="10">DSM 21220</strain>
    </source>
</reference>
<dbReference type="GeneID" id="79949419"/>
<dbReference type="RefSeq" id="WP_278100294.1">
    <property type="nucleotide sequence ID" value="NZ_CP091092.1"/>
</dbReference>
<dbReference type="InterPro" id="IPR011060">
    <property type="entry name" value="RibuloseP-bd_barrel"/>
</dbReference>
<organism evidence="10 11">
    <name type="scientific">Methanomicrobium antiquum</name>
    <dbReference type="NCBI Taxonomy" id="487686"/>
    <lineage>
        <taxon>Archaea</taxon>
        <taxon>Methanobacteriati</taxon>
        <taxon>Methanobacteriota</taxon>
        <taxon>Stenosarchaea group</taxon>
        <taxon>Methanomicrobia</taxon>
        <taxon>Methanomicrobiales</taxon>
        <taxon>Methanomicrobiaceae</taxon>
        <taxon>Methanomicrobium</taxon>
    </lineage>
</organism>
<dbReference type="GO" id="GO:0004425">
    <property type="term" value="F:indole-3-glycerol-phosphate synthase activity"/>
    <property type="evidence" value="ECO:0007669"/>
    <property type="project" value="UniProtKB-EC"/>
</dbReference>
<comment type="catalytic activity">
    <reaction evidence="1">
        <text>1-(2-carboxyphenylamino)-1-deoxy-D-ribulose 5-phosphate + H(+) = (1S,2R)-1-C-(indol-3-yl)glycerol 3-phosphate + CO2 + H2O</text>
        <dbReference type="Rhea" id="RHEA:23476"/>
        <dbReference type="ChEBI" id="CHEBI:15377"/>
        <dbReference type="ChEBI" id="CHEBI:15378"/>
        <dbReference type="ChEBI" id="CHEBI:16526"/>
        <dbReference type="ChEBI" id="CHEBI:58613"/>
        <dbReference type="ChEBI" id="CHEBI:58866"/>
        <dbReference type="EC" id="4.1.1.48"/>
    </reaction>
</comment>
<dbReference type="InterPro" id="IPR045186">
    <property type="entry name" value="Indole-3-glycerol_P_synth"/>
</dbReference>
<evidence type="ECO:0000256" key="3">
    <source>
        <dbReference type="ARBA" id="ARBA00012362"/>
    </source>
</evidence>
<dbReference type="InterPro" id="IPR013785">
    <property type="entry name" value="Aldolase_TIM"/>
</dbReference>
<feature type="domain" description="Indole-3-glycerol phosphate synthase" evidence="9">
    <location>
        <begin position="27"/>
        <end position="248"/>
    </location>
</feature>
<gene>
    <name evidence="10" type="ORF">L1994_03440</name>
</gene>
<name>A0AAF0JU88_9EURY</name>
<keyword evidence="6" id="KW-0822">Tryptophan biosynthesis</keyword>
<keyword evidence="11" id="KW-1185">Reference proteome</keyword>
<keyword evidence="7" id="KW-0057">Aromatic amino acid biosynthesis</keyword>
<dbReference type="AlphaFoldDB" id="A0AAF0JU88"/>
<dbReference type="Pfam" id="PF00218">
    <property type="entry name" value="IGPS"/>
    <property type="match status" value="1"/>
</dbReference>
<dbReference type="EC" id="4.1.1.48" evidence="3"/>
<evidence type="ECO:0000256" key="8">
    <source>
        <dbReference type="ARBA" id="ARBA00023239"/>
    </source>
</evidence>
<evidence type="ECO:0000313" key="11">
    <source>
        <dbReference type="Proteomes" id="UP001218895"/>
    </source>
</evidence>
<comment type="pathway">
    <text evidence="2">Amino-acid biosynthesis; L-tryptophan biosynthesis; L-tryptophan from chorismate: step 4/5.</text>
</comment>
<evidence type="ECO:0000256" key="2">
    <source>
        <dbReference type="ARBA" id="ARBA00004696"/>
    </source>
</evidence>
<dbReference type="SUPFAM" id="SSF51366">
    <property type="entry name" value="Ribulose-phoshate binding barrel"/>
    <property type="match status" value="1"/>
</dbReference>
<dbReference type="GO" id="GO:0004640">
    <property type="term" value="F:phosphoribosylanthranilate isomerase activity"/>
    <property type="evidence" value="ECO:0007669"/>
    <property type="project" value="TreeGrafter"/>
</dbReference>